<keyword evidence="2" id="KW-1185">Reference proteome</keyword>
<dbReference type="PANTHER" id="PTHR37954">
    <property type="entry name" value="BLL4979 PROTEIN"/>
    <property type="match status" value="1"/>
</dbReference>
<proteinExistence type="predicted"/>
<sequence length="234" mass="25841">MMNLEEMSEILKSSLGIRDNIVGVRLFKSEEEIPQDLKIVERPFRYCSMIQGARREGVSYLAHADYHQCKGGASGLGLLECPENIRTGALYFDKLHKCSTKESGAMIAANMPRILPGSTVASYVAPLDKMRVRPDVVIFVGNPLQARRIVQAAMFEKGGRMSFNTAGIQSFCVDATSSPYLKGEVNVSLGCDGSVRNAGLEDGELVVGIPYDMMEKICIILKENYQGWDKFMRG</sequence>
<dbReference type="InParanoid" id="F4BSV6"/>
<gene>
    <name evidence="1" type="ordered locus">MCON_1392</name>
</gene>
<accession>F4BSV6</accession>
<dbReference type="HOGENOM" id="CLU_074324_1_0_2"/>
<dbReference type="EMBL" id="CP002565">
    <property type="protein sequence ID" value="AEB68066.1"/>
    <property type="molecule type" value="Genomic_DNA"/>
</dbReference>
<name>F4BSV6_METSG</name>
<dbReference type="PANTHER" id="PTHR37954:SF3">
    <property type="entry name" value="DUF169 DOMAIN-CONTAINING PROTEIN"/>
    <property type="match status" value="1"/>
</dbReference>
<evidence type="ECO:0008006" key="3">
    <source>
        <dbReference type="Google" id="ProtNLM"/>
    </source>
</evidence>
<dbReference type="InterPro" id="IPR003748">
    <property type="entry name" value="DUF169"/>
</dbReference>
<dbReference type="Proteomes" id="UP000007807">
    <property type="component" value="Chromosome"/>
</dbReference>
<evidence type="ECO:0000313" key="2">
    <source>
        <dbReference type="Proteomes" id="UP000007807"/>
    </source>
</evidence>
<evidence type="ECO:0000313" key="1">
    <source>
        <dbReference type="EMBL" id="AEB68066.1"/>
    </source>
</evidence>
<protein>
    <recommendedName>
        <fullName evidence="3">DUF169 domain-containing protein</fullName>
    </recommendedName>
</protein>
<dbReference type="KEGG" id="mcj:MCON_1392"/>
<dbReference type="STRING" id="990316.MCON_1392"/>
<organism evidence="1 2">
    <name type="scientific">Methanothrix soehngenii (strain ATCC 5969 / DSM 3671 / JCM 10134 / NBRC 103675 / OCM 69 / GP-6)</name>
    <name type="common">Methanosaeta concilii</name>
    <dbReference type="NCBI Taxonomy" id="990316"/>
    <lineage>
        <taxon>Archaea</taxon>
        <taxon>Methanobacteriati</taxon>
        <taxon>Methanobacteriota</taxon>
        <taxon>Stenosarchaea group</taxon>
        <taxon>Methanomicrobia</taxon>
        <taxon>Methanotrichales</taxon>
        <taxon>Methanotrichaceae</taxon>
        <taxon>Methanothrix</taxon>
    </lineage>
</organism>
<reference evidence="1 2" key="1">
    <citation type="journal article" date="2011" name="J. Bacteriol.">
        <title>Complete genome sequence of Methanosaeta concilii, a specialist in aceticlastic methanogenesis.</title>
        <authorList>
            <person name="Barber R.D."/>
            <person name="Zhang L."/>
            <person name="Harnack M."/>
            <person name="Olson M.V."/>
            <person name="Kaul R."/>
            <person name="Ingram-Smith C."/>
            <person name="Smith K.S."/>
        </authorList>
    </citation>
    <scope>NUCLEOTIDE SEQUENCE [LARGE SCALE GENOMIC DNA]</scope>
    <source>
        <strain evidence="2">ATCC 5969 / DSM 3671 / JCM 10134 / NBRC 103675 / OCM 69 / GP-6</strain>
    </source>
</reference>
<dbReference type="AlphaFoldDB" id="F4BSV6"/>
<dbReference type="Pfam" id="PF02596">
    <property type="entry name" value="DUF169"/>
    <property type="match status" value="1"/>
</dbReference>